<feature type="signal peptide" evidence="1">
    <location>
        <begin position="1"/>
        <end position="18"/>
    </location>
</feature>
<dbReference type="KEGG" id="kim:G3T16_04535"/>
<dbReference type="AlphaFoldDB" id="A0A6C0TY86"/>
<sequence>MRRMLCSVLLAVGIPGLAQDTQQTESQALTTEQVDLVAKADQWGITVYEYQRYRQLMAGQRGLWSPDLDPITALGVSADTDAERRRFAELYVKAEFERTRRELAFQVAVDEAWKRVYPSTPRLLPYAPSTSAAGKTLRYALVVGKECASCEKLIINQLDTLLDEASEGVDVHVVGMDGDDESLRKWVKTYPLLQSALQGGRATINHGEGFESLRRLPAVYRKNGADQWVR</sequence>
<organism evidence="2 3">
    <name type="scientific">Kineobactrum salinum</name>
    <dbReference type="NCBI Taxonomy" id="2708301"/>
    <lineage>
        <taxon>Bacteria</taxon>
        <taxon>Pseudomonadati</taxon>
        <taxon>Pseudomonadota</taxon>
        <taxon>Gammaproteobacteria</taxon>
        <taxon>Cellvibrionales</taxon>
        <taxon>Halieaceae</taxon>
        <taxon>Kineobactrum</taxon>
    </lineage>
</organism>
<proteinExistence type="predicted"/>
<dbReference type="NCBIfam" id="TIGR03759">
    <property type="entry name" value="conj_TIGR03759"/>
    <property type="match status" value="1"/>
</dbReference>
<name>A0A6C0TY86_9GAMM</name>
<protein>
    <submittedName>
        <fullName evidence="2">TIGR03759 family integrating conjugative element protein</fullName>
    </submittedName>
</protein>
<keyword evidence="3" id="KW-1185">Reference proteome</keyword>
<keyword evidence="1" id="KW-0732">Signal</keyword>
<evidence type="ECO:0000313" key="3">
    <source>
        <dbReference type="Proteomes" id="UP000477680"/>
    </source>
</evidence>
<dbReference type="EMBL" id="CP048711">
    <property type="protein sequence ID" value="QIB64761.1"/>
    <property type="molecule type" value="Genomic_DNA"/>
</dbReference>
<dbReference type="RefSeq" id="WP_163494011.1">
    <property type="nucleotide sequence ID" value="NZ_CP048711.1"/>
</dbReference>
<accession>A0A6C0TY86</accession>
<evidence type="ECO:0000313" key="2">
    <source>
        <dbReference type="EMBL" id="QIB64761.1"/>
    </source>
</evidence>
<gene>
    <name evidence="2" type="ORF">G3T16_04535</name>
</gene>
<dbReference type="Proteomes" id="UP000477680">
    <property type="component" value="Chromosome"/>
</dbReference>
<dbReference type="InterPro" id="IPR022293">
    <property type="entry name" value="Integrating-conj_element"/>
</dbReference>
<reference evidence="2 3" key="1">
    <citation type="submission" date="2020-02" db="EMBL/GenBank/DDBJ databases">
        <title>Genome sequencing for Kineobactrum sp. M2.</title>
        <authorList>
            <person name="Park S.-J."/>
        </authorList>
    </citation>
    <scope>NUCLEOTIDE SEQUENCE [LARGE SCALE GENOMIC DNA]</scope>
    <source>
        <strain evidence="2 3">M2</strain>
    </source>
</reference>
<feature type="chain" id="PRO_5025430430" evidence="1">
    <location>
        <begin position="19"/>
        <end position="230"/>
    </location>
</feature>
<evidence type="ECO:0000256" key="1">
    <source>
        <dbReference type="SAM" id="SignalP"/>
    </source>
</evidence>